<reference evidence="1 2" key="1">
    <citation type="submission" date="2017-06" db="EMBL/GenBank/DDBJ databases">
        <title>Sequencing and comparative analysis of myxobacterial genomes.</title>
        <authorList>
            <person name="Rupp O."/>
            <person name="Goesmann A."/>
            <person name="Sogaard-Andersen L."/>
        </authorList>
    </citation>
    <scope>NUCLEOTIDE SEQUENCE [LARGE SCALE GENOMIC DNA]</scope>
    <source>
        <strain evidence="1 2">DSM 52655</strain>
    </source>
</reference>
<evidence type="ECO:0000313" key="1">
    <source>
        <dbReference type="EMBL" id="ATB38933.1"/>
    </source>
</evidence>
<gene>
    <name evidence="1" type="ORF">CYFUS_004370</name>
</gene>
<name>A0A250J5P1_9BACT</name>
<dbReference type="Proteomes" id="UP000217257">
    <property type="component" value="Chromosome"/>
</dbReference>
<sequence length="218" mass="24193">MLSNISLLSVLPRLFGKGGGGQRLGALFDCFVTLQRKSPESLYWVSPLREAEGHYVTTQFHHAAIRHYSGHEVVVFSREHSAYYWMPGARPDATGFVPPGVHRVELRLPESDKTVRLRFDKRHPTAFALTHQGAEPEGPVQPVFPRPLAASVINEELRELVHVSLNFQVQALRAGVLRDRVASVMADGTVAAACRNLSPRLDTVLGLLEDELASPREE</sequence>
<dbReference type="AlphaFoldDB" id="A0A250J5P1"/>
<dbReference type="RefSeq" id="WP_157758586.1">
    <property type="nucleotide sequence ID" value="NZ_CP022098.1"/>
</dbReference>
<evidence type="ECO:0000313" key="2">
    <source>
        <dbReference type="Proteomes" id="UP000217257"/>
    </source>
</evidence>
<protein>
    <submittedName>
        <fullName evidence="1">Uncharacterized protein</fullName>
    </submittedName>
</protein>
<organism evidence="1 2">
    <name type="scientific">Cystobacter fuscus</name>
    <dbReference type="NCBI Taxonomy" id="43"/>
    <lineage>
        <taxon>Bacteria</taxon>
        <taxon>Pseudomonadati</taxon>
        <taxon>Myxococcota</taxon>
        <taxon>Myxococcia</taxon>
        <taxon>Myxococcales</taxon>
        <taxon>Cystobacterineae</taxon>
        <taxon>Archangiaceae</taxon>
        <taxon>Cystobacter</taxon>
    </lineage>
</organism>
<dbReference type="EMBL" id="CP022098">
    <property type="protein sequence ID" value="ATB38933.1"/>
    <property type="molecule type" value="Genomic_DNA"/>
</dbReference>
<dbReference type="KEGG" id="cfus:CYFUS_004370"/>
<accession>A0A250J5P1</accession>
<proteinExistence type="predicted"/>